<gene>
    <name evidence="2" type="ORF">MMSR116_04255</name>
</gene>
<dbReference type="SMART" id="SM00530">
    <property type="entry name" value="HTH_XRE"/>
    <property type="match status" value="1"/>
</dbReference>
<dbReference type="PROSITE" id="PS50943">
    <property type="entry name" value="HTH_CROC1"/>
    <property type="match status" value="1"/>
</dbReference>
<evidence type="ECO:0000313" key="3">
    <source>
        <dbReference type="Proteomes" id="UP000012488"/>
    </source>
</evidence>
<dbReference type="InterPro" id="IPR001387">
    <property type="entry name" value="Cro/C1-type_HTH"/>
</dbReference>
<protein>
    <submittedName>
        <fullName evidence="2">Helix-turn-helix transcriptional regulator</fullName>
    </submittedName>
</protein>
<dbReference type="CDD" id="cd00093">
    <property type="entry name" value="HTH_XRE"/>
    <property type="match status" value="1"/>
</dbReference>
<dbReference type="InterPro" id="IPR010982">
    <property type="entry name" value="Lambda_DNA-bd_dom_sf"/>
</dbReference>
<name>A0A6B9FG35_9HYPH</name>
<dbReference type="GO" id="GO:0003677">
    <property type="term" value="F:DNA binding"/>
    <property type="evidence" value="ECO:0007669"/>
    <property type="project" value="InterPro"/>
</dbReference>
<sequence length="108" mass="12678">MYAHYQRLDSEEVLELRREGGRYLKELREAQGLSQRQLAALVGAEYYTFISQLETGRGRIPPDRYRAWADALKIEPREFVRNVMRFYDPMTYEILFGDPTNPGTDNEA</sequence>
<feature type="domain" description="HTH cro/C1-type" evidence="1">
    <location>
        <begin position="24"/>
        <end position="79"/>
    </location>
</feature>
<accession>A0A6B9FG35</accession>
<evidence type="ECO:0000313" key="2">
    <source>
        <dbReference type="EMBL" id="QGY01202.1"/>
    </source>
</evidence>
<reference evidence="2 3" key="2">
    <citation type="journal article" date="2013" name="Genome Announc.">
        <title>Draft Genome Sequence of Methylobacterium mesophilicum Strain SR1.6/6, Isolated from Citrus sinensis.</title>
        <authorList>
            <person name="Marinho Almeida D."/>
            <person name="Dini-Andreote F."/>
            <person name="Camargo Neves A.A."/>
            <person name="Juca Ramos R.T."/>
            <person name="Andreote F.D."/>
            <person name="Carneiro A.R."/>
            <person name="Oliveira de Souza Lima A."/>
            <person name="Caracciolo Gomes de Sa P.H."/>
            <person name="Ribeiro Barbosa M.S."/>
            <person name="Araujo W.L."/>
            <person name="Silva A."/>
        </authorList>
    </citation>
    <scope>NUCLEOTIDE SEQUENCE [LARGE SCALE GENOMIC DNA]</scope>
    <source>
        <strain evidence="2 3">SR1.6/6</strain>
    </source>
</reference>
<dbReference type="RefSeq" id="WP_010687177.1">
    <property type="nucleotide sequence ID" value="NZ_CP043538.1"/>
</dbReference>
<proteinExistence type="predicted"/>
<reference evidence="2 3" key="1">
    <citation type="journal article" date="2012" name="Genet. Mol. Biol.">
        <title>Analysis of 16S rRNA and mxaF genes revealing insights into Methylobacterium niche-specific plant association.</title>
        <authorList>
            <person name="Dourado M.N."/>
            <person name="Andreote F.D."/>
            <person name="Dini-Andreote F."/>
            <person name="Conti R."/>
            <person name="Araujo J.M."/>
            <person name="Araujo W.L."/>
        </authorList>
    </citation>
    <scope>NUCLEOTIDE SEQUENCE [LARGE SCALE GENOMIC DNA]</scope>
    <source>
        <strain evidence="2 3">SR1.6/6</strain>
    </source>
</reference>
<evidence type="ECO:0000259" key="1">
    <source>
        <dbReference type="PROSITE" id="PS50943"/>
    </source>
</evidence>
<dbReference type="Proteomes" id="UP000012488">
    <property type="component" value="Chromosome"/>
</dbReference>
<dbReference type="Pfam" id="PF01381">
    <property type="entry name" value="HTH_3"/>
    <property type="match status" value="1"/>
</dbReference>
<dbReference type="EMBL" id="CP043538">
    <property type="protein sequence ID" value="QGY01202.1"/>
    <property type="molecule type" value="Genomic_DNA"/>
</dbReference>
<dbReference type="AlphaFoldDB" id="A0A6B9FG35"/>
<dbReference type="Gene3D" id="1.10.260.40">
    <property type="entry name" value="lambda repressor-like DNA-binding domains"/>
    <property type="match status" value="1"/>
</dbReference>
<dbReference type="SUPFAM" id="SSF47413">
    <property type="entry name" value="lambda repressor-like DNA-binding domains"/>
    <property type="match status" value="1"/>
</dbReference>
<organism evidence="2 3">
    <name type="scientific">Methylobacterium mesophilicum SR1.6/6</name>
    <dbReference type="NCBI Taxonomy" id="908290"/>
    <lineage>
        <taxon>Bacteria</taxon>
        <taxon>Pseudomonadati</taxon>
        <taxon>Pseudomonadota</taxon>
        <taxon>Alphaproteobacteria</taxon>
        <taxon>Hyphomicrobiales</taxon>
        <taxon>Methylobacteriaceae</taxon>
        <taxon>Methylobacterium</taxon>
    </lineage>
</organism>
<dbReference type="KEGG" id="mmes:MMSR116_04255"/>
<dbReference type="OrthoDB" id="5462911at2"/>